<dbReference type="AlphaFoldDB" id="A0A6M1RW91"/>
<proteinExistence type="predicted"/>
<accession>A0A6M1RW91</accession>
<name>A0A6M1RW91_9BACT</name>
<evidence type="ECO:0000313" key="2">
    <source>
        <dbReference type="Proteomes" id="UP000477311"/>
    </source>
</evidence>
<gene>
    <name evidence="1" type="ORF">G4L39_06480</name>
</gene>
<organism evidence="1 2">
    <name type="scientific">Limisphaera ngatamarikiensis</name>
    <dbReference type="NCBI Taxonomy" id="1324935"/>
    <lineage>
        <taxon>Bacteria</taxon>
        <taxon>Pseudomonadati</taxon>
        <taxon>Verrucomicrobiota</taxon>
        <taxon>Verrucomicrobiia</taxon>
        <taxon>Limisphaerales</taxon>
        <taxon>Limisphaeraceae</taxon>
        <taxon>Limisphaera</taxon>
    </lineage>
</organism>
<dbReference type="Proteomes" id="UP000477311">
    <property type="component" value="Unassembled WGS sequence"/>
</dbReference>
<keyword evidence="2" id="KW-1185">Reference proteome</keyword>
<sequence length="338" mass="38882">MSRVKEAQKRWDWINGWLAAALHACIRGTKLSVSPSLTITEVLKEYSRKVRGGLQGGRSVLSTVVEDWESDYVFQLEQELWGADWQHYINFFPGKNQASVHLQTFHFVLCFYVVERCLKLLVNQTERYKISRGRLRQWIFGKDKGLMSVQWPKGMRALGLPFCLAATTRNVEVPDVARARWQMLGQESLEGDILRFYRATTGKAHYVEIVEAALRNAHEDHLTKSFRKRKGEKLPDATRAYWYDVLWHYSEAIRYRPLLPSQHGMAHPYYWNRTVRWFTSVVITGLLLMAQSMGASVARVWDARTQDGLWHALGGNGRFGDGGITISCPRQEGGDGWT</sequence>
<evidence type="ECO:0000313" key="1">
    <source>
        <dbReference type="EMBL" id="NGO39042.1"/>
    </source>
</evidence>
<comment type="caution">
    <text evidence="1">The sequence shown here is derived from an EMBL/GenBank/DDBJ whole genome shotgun (WGS) entry which is preliminary data.</text>
</comment>
<dbReference type="EMBL" id="JAAKYA010000043">
    <property type="protein sequence ID" value="NGO39042.1"/>
    <property type="molecule type" value="Genomic_DNA"/>
</dbReference>
<protein>
    <submittedName>
        <fullName evidence="1">Uncharacterized protein</fullName>
    </submittedName>
</protein>
<reference evidence="1 2" key="1">
    <citation type="submission" date="2020-02" db="EMBL/GenBank/DDBJ databases">
        <title>Draft genome sequence of Limisphaera ngatamarikiensis NGM72.4T, a thermophilic Verrucomicrobia grouped in subdivision 3.</title>
        <authorList>
            <person name="Carere C.R."/>
            <person name="Steen J."/>
            <person name="Hugenholtz P."/>
            <person name="Stott M.B."/>
        </authorList>
    </citation>
    <scope>NUCLEOTIDE SEQUENCE [LARGE SCALE GENOMIC DNA]</scope>
    <source>
        <strain evidence="1 2">NGM72.4</strain>
    </source>
</reference>
<dbReference type="RefSeq" id="WP_165106833.1">
    <property type="nucleotide sequence ID" value="NZ_JAAKYA010000043.1"/>
</dbReference>